<organism evidence="1 2">
    <name type="scientific">Dendrothele bispora (strain CBS 962.96)</name>
    <dbReference type="NCBI Taxonomy" id="1314807"/>
    <lineage>
        <taxon>Eukaryota</taxon>
        <taxon>Fungi</taxon>
        <taxon>Dikarya</taxon>
        <taxon>Basidiomycota</taxon>
        <taxon>Agaricomycotina</taxon>
        <taxon>Agaricomycetes</taxon>
        <taxon>Agaricomycetidae</taxon>
        <taxon>Agaricales</taxon>
        <taxon>Agaricales incertae sedis</taxon>
        <taxon>Dendrothele</taxon>
    </lineage>
</organism>
<evidence type="ECO:0000313" key="2">
    <source>
        <dbReference type="Proteomes" id="UP000297245"/>
    </source>
</evidence>
<name>A0A4S8M6N9_DENBC</name>
<dbReference type="AlphaFoldDB" id="A0A4S8M6N9"/>
<gene>
    <name evidence="1" type="ORF">K435DRAFT_778034</name>
</gene>
<sequence>MHVLPVLTSNRTPLIVTAVRTVPPTIARVMTKTFCELWKKDVMTIIDVALNGYGIVYTRPHQKHVGQTVNKSGTLSWNRTTSGQIGKMVTISIYQ</sequence>
<dbReference type="EMBL" id="ML179155">
    <property type="protein sequence ID" value="THU97448.1"/>
    <property type="molecule type" value="Genomic_DNA"/>
</dbReference>
<proteinExistence type="predicted"/>
<reference evidence="1 2" key="1">
    <citation type="journal article" date="2019" name="Nat. Ecol. Evol.">
        <title>Megaphylogeny resolves global patterns of mushroom evolution.</title>
        <authorList>
            <person name="Varga T."/>
            <person name="Krizsan K."/>
            <person name="Foldi C."/>
            <person name="Dima B."/>
            <person name="Sanchez-Garcia M."/>
            <person name="Sanchez-Ramirez S."/>
            <person name="Szollosi G.J."/>
            <person name="Szarkandi J.G."/>
            <person name="Papp V."/>
            <person name="Albert L."/>
            <person name="Andreopoulos W."/>
            <person name="Angelini C."/>
            <person name="Antonin V."/>
            <person name="Barry K.W."/>
            <person name="Bougher N.L."/>
            <person name="Buchanan P."/>
            <person name="Buyck B."/>
            <person name="Bense V."/>
            <person name="Catcheside P."/>
            <person name="Chovatia M."/>
            <person name="Cooper J."/>
            <person name="Damon W."/>
            <person name="Desjardin D."/>
            <person name="Finy P."/>
            <person name="Geml J."/>
            <person name="Haridas S."/>
            <person name="Hughes K."/>
            <person name="Justo A."/>
            <person name="Karasinski D."/>
            <person name="Kautmanova I."/>
            <person name="Kiss B."/>
            <person name="Kocsube S."/>
            <person name="Kotiranta H."/>
            <person name="LaButti K.M."/>
            <person name="Lechner B.E."/>
            <person name="Liimatainen K."/>
            <person name="Lipzen A."/>
            <person name="Lukacs Z."/>
            <person name="Mihaltcheva S."/>
            <person name="Morgado L.N."/>
            <person name="Niskanen T."/>
            <person name="Noordeloos M.E."/>
            <person name="Ohm R.A."/>
            <person name="Ortiz-Santana B."/>
            <person name="Ovrebo C."/>
            <person name="Racz N."/>
            <person name="Riley R."/>
            <person name="Savchenko A."/>
            <person name="Shiryaev A."/>
            <person name="Soop K."/>
            <person name="Spirin V."/>
            <person name="Szebenyi C."/>
            <person name="Tomsovsky M."/>
            <person name="Tulloss R.E."/>
            <person name="Uehling J."/>
            <person name="Grigoriev I.V."/>
            <person name="Vagvolgyi C."/>
            <person name="Papp T."/>
            <person name="Martin F.M."/>
            <person name="Miettinen O."/>
            <person name="Hibbett D.S."/>
            <person name="Nagy L.G."/>
        </authorList>
    </citation>
    <scope>NUCLEOTIDE SEQUENCE [LARGE SCALE GENOMIC DNA]</scope>
    <source>
        <strain evidence="1 2">CBS 962.96</strain>
    </source>
</reference>
<dbReference type="Proteomes" id="UP000297245">
    <property type="component" value="Unassembled WGS sequence"/>
</dbReference>
<keyword evidence="2" id="KW-1185">Reference proteome</keyword>
<accession>A0A4S8M6N9</accession>
<evidence type="ECO:0000313" key="1">
    <source>
        <dbReference type="EMBL" id="THU97448.1"/>
    </source>
</evidence>
<protein>
    <submittedName>
        <fullName evidence="1">Uncharacterized protein</fullName>
    </submittedName>
</protein>